<evidence type="ECO:0000313" key="9">
    <source>
        <dbReference type="Proteomes" id="UP000593567"/>
    </source>
</evidence>
<keyword evidence="2" id="KW-0677">Repeat</keyword>
<feature type="region of interest" description="Disordered" evidence="6">
    <location>
        <begin position="97"/>
        <end position="136"/>
    </location>
</feature>
<keyword evidence="1" id="KW-0479">Metal-binding</keyword>
<proteinExistence type="predicted"/>
<dbReference type="GO" id="GO:0005634">
    <property type="term" value="C:nucleus"/>
    <property type="evidence" value="ECO:0007669"/>
    <property type="project" value="TreeGrafter"/>
</dbReference>
<evidence type="ECO:0000259" key="7">
    <source>
        <dbReference type="PROSITE" id="PS50157"/>
    </source>
</evidence>
<feature type="domain" description="C2H2-type" evidence="7">
    <location>
        <begin position="289"/>
        <end position="317"/>
    </location>
</feature>
<comment type="caution">
    <text evidence="8">The sequence shown here is derived from an EMBL/GenBank/DDBJ whole genome shotgun (WGS) entry which is preliminary data.</text>
</comment>
<keyword evidence="4" id="KW-0862">Zinc</keyword>
<dbReference type="Gene3D" id="3.30.160.60">
    <property type="entry name" value="Classic Zinc Finger"/>
    <property type="match status" value="4"/>
</dbReference>
<keyword evidence="9" id="KW-1185">Reference proteome</keyword>
<name>A0A7J7IW89_BUGNE</name>
<accession>A0A7J7IW89</accession>
<evidence type="ECO:0000313" key="8">
    <source>
        <dbReference type="EMBL" id="KAF6018162.1"/>
    </source>
</evidence>
<evidence type="ECO:0000256" key="3">
    <source>
        <dbReference type="ARBA" id="ARBA00022771"/>
    </source>
</evidence>
<dbReference type="AlphaFoldDB" id="A0A7J7IW89"/>
<dbReference type="SMART" id="SM00355">
    <property type="entry name" value="ZnF_C2H2"/>
    <property type="match status" value="9"/>
</dbReference>
<dbReference type="SUPFAM" id="SSF57667">
    <property type="entry name" value="beta-beta-alpha zinc fingers"/>
    <property type="match status" value="2"/>
</dbReference>
<sequence>MDAEIFLAEKLQPHNLKMLYPTNNFYQNKLNLTNHLIETLLVEEMEWEGNAAMGETAFWLKILSVPATAELRRMKLDFKRKVYKIWNESLSCKLQKDVGDKKTPTNIESPEEAPQEHQSLTNHFQSNVPDLGNSPDRQQVKVINPEGGEKIIEIQPAEVINFEDLEMSTNESESQQAAAAICDISLDADSTSSVVATPLPRMHCSTEKPIPAKRKSHLVEADVEKLKLMKCSHCSFTGVTLNDVAVHKFSAHQDIYVVPCPYPNCHYRARQKNIIRVHIESRHTKGKRFKCSLCDASFKTLMVAKKHYRSRHENEKLTCELCDFQCDIFKQKLKNMHMAEAHNDMSKVFKCQDCEFYGSSRSILAAHIHAKHTASYDSKVAYHCGKGLCEYANFIEEFVIQHRRHCDGRAKHLRLVCKKKKPIKNRKRTHLINKFWCSVCGGLFVTKYSVETHIAKLHDNQGHPVPTNSDKPGEMEFKCSVCGKLSADKQTIDKHITEVHAESGECVGTYLEDKNYVPELIRCKYCDFTSKLLCAMKSHVRARHTHAIYKCDVCDFTTNSKNGIATHKTSAHLKKALRVKISVNNKPSAASTDIVPLSQPNGVIHDDLSQSGNESVAHGNLPVAHRNLPVAHGNLPVAHGNLPLAPENLPVAIEEVDSEDIVVVGQSIAASNMDTTMFVDGSSEFPVESEVTIS</sequence>
<dbReference type="GO" id="GO:0008270">
    <property type="term" value="F:zinc ion binding"/>
    <property type="evidence" value="ECO:0007669"/>
    <property type="project" value="UniProtKB-KW"/>
</dbReference>
<organism evidence="8 9">
    <name type="scientific">Bugula neritina</name>
    <name type="common">Brown bryozoan</name>
    <name type="synonym">Sertularia neritina</name>
    <dbReference type="NCBI Taxonomy" id="10212"/>
    <lineage>
        <taxon>Eukaryota</taxon>
        <taxon>Metazoa</taxon>
        <taxon>Spiralia</taxon>
        <taxon>Lophotrochozoa</taxon>
        <taxon>Bryozoa</taxon>
        <taxon>Gymnolaemata</taxon>
        <taxon>Cheilostomatida</taxon>
        <taxon>Flustrina</taxon>
        <taxon>Buguloidea</taxon>
        <taxon>Bugulidae</taxon>
        <taxon>Bugula</taxon>
    </lineage>
</organism>
<dbReference type="GO" id="GO:0045944">
    <property type="term" value="P:positive regulation of transcription by RNA polymerase II"/>
    <property type="evidence" value="ECO:0007669"/>
    <property type="project" value="TreeGrafter"/>
</dbReference>
<feature type="compositionally biased region" description="Polar residues" evidence="6">
    <location>
        <begin position="116"/>
        <end position="128"/>
    </location>
</feature>
<evidence type="ECO:0000256" key="5">
    <source>
        <dbReference type="PROSITE-ProRule" id="PRU00042"/>
    </source>
</evidence>
<gene>
    <name evidence="8" type="ORF">EB796_023527</name>
</gene>
<dbReference type="EMBL" id="VXIV02003330">
    <property type="protein sequence ID" value="KAF6018162.1"/>
    <property type="molecule type" value="Genomic_DNA"/>
</dbReference>
<dbReference type="PANTHER" id="PTHR24403:SF67">
    <property type="entry name" value="FI01116P-RELATED"/>
    <property type="match status" value="1"/>
</dbReference>
<evidence type="ECO:0000256" key="1">
    <source>
        <dbReference type="ARBA" id="ARBA00022723"/>
    </source>
</evidence>
<dbReference type="PROSITE" id="PS00028">
    <property type="entry name" value="ZINC_FINGER_C2H2_1"/>
    <property type="match status" value="2"/>
</dbReference>
<dbReference type="InterPro" id="IPR013087">
    <property type="entry name" value="Znf_C2H2_type"/>
</dbReference>
<dbReference type="InterPro" id="IPR050688">
    <property type="entry name" value="Zinc_finger/UBP_domain"/>
</dbReference>
<feature type="domain" description="C2H2-type" evidence="7">
    <location>
        <begin position="435"/>
        <end position="463"/>
    </location>
</feature>
<dbReference type="InterPro" id="IPR036236">
    <property type="entry name" value="Znf_C2H2_sf"/>
</dbReference>
<evidence type="ECO:0000256" key="6">
    <source>
        <dbReference type="SAM" id="MobiDB-lite"/>
    </source>
</evidence>
<protein>
    <recommendedName>
        <fullName evidence="7">C2H2-type domain-containing protein</fullName>
    </recommendedName>
</protein>
<dbReference type="Proteomes" id="UP000593567">
    <property type="component" value="Unassembled WGS sequence"/>
</dbReference>
<dbReference type="OrthoDB" id="6243993at2759"/>
<dbReference type="PROSITE" id="PS50157">
    <property type="entry name" value="ZINC_FINGER_C2H2_2"/>
    <property type="match status" value="3"/>
</dbReference>
<feature type="domain" description="C2H2-type" evidence="7">
    <location>
        <begin position="477"/>
        <end position="505"/>
    </location>
</feature>
<evidence type="ECO:0000256" key="4">
    <source>
        <dbReference type="ARBA" id="ARBA00022833"/>
    </source>
</evidence>
<dbReference type="PANTHER" id="PTHR24403">
    <property type="entry name" value="ZINC FINGER PROTEIN"/>
    <property type="match status" value="1"/>
</dbReference>
<keyword evidence="3 5" id="KW-0863">Zinc-finger</keyword>
<reference evidence="8" key="1">
    <citation type="submission" date="2020-06" db="EMBL/GenBank/DDBJ databases">
        <title>Draft genome of Bugula neritina, a colonial animal packing powerful symbionts and potential medicines.</title>
        <authorList>
            <person name="Rayko M."/>
        </authorList>
    </citation>
    <scope>NUCLEOTIDE SEQUENCE [LARGE SCALE GENOMIC DNA]</scope>
    <source>
        <strain evidence="8">Kwan_BN1</strain>
    </source>
</reference>
<evidence type="ECO:0000256" key="2">
    <source>
        <dbReference type="ARBA" id="ARBA00022737"/>
    </source>
</evidence>